<reference evidence="1" key="2">
    <citation type="submission" date="2014-03" db="EMBL/GenBank/DDBJ databases">
        <title>The whipworm genome and dual-species transcriptomics of an intimate host-pathogen interaction.</title>
        <authorList>
            <person name="Foth B.J."/>
            <person name="Tsai I.J."/>
            <person name="Reid A.J."/>
            <person name="Bancroft A.J."/>
            <person name="Nichol S."/>
            <person name="Tracey A."/>
            <person name="Holroyd N."/>
            <person name="Cotton J.A."/>
            <person name="Stanley E.J."/>
            <person name="Zarowiecki M."/>
            <person name="Liu J.Z."/>
            <person name="Huckvale T."/>
            <person name="Cooper P.J."/>
            <person name="Grencis R.K."/>
            <person name="Berriman M."/>
        </authorList>
    </citation>
    <scope>NUCLEOTIDE SEQUENCE [LARGE SCALE GENOMIC DNA]</scope>
    <source>
        <strain evidence="1">Edinburgh</strain>
    </source>
</reference>
<dbReference type="Pfam" id="PF15000">
    <property type="entry name" value="TUSC2"/>
    <property type="match status" value="1"/>
</dbReference>
<evidence type="ECO:0000313" key="2">
    <source>
        <dbReference type="WBParaSite" id="TMUE_0000000643.1"/>
    </source>
</evidence>
<dbReference type="InterPro" id="IPR029393">
    <property type="entry name" value="FUS1"/>
</dbReference>
<keyword evidence="1" id="KW-1185">Reference proteome</keyword>
<dbReference type="WBParaSite" id="TMUE_3000012686.1">
    <property type="protein sequence ID" value="TMUE_3000012686.1"/>
    <property type="gene ID" value="WBGene00292479"/>
</dbReference>
<organism evidence="1 2">
    <name type="scientific">Trichuris muris</name>
    <name type="common">Mouse whipworm</name>
    <dbReference type="NCBI Taxonomy" id="70415"/>
    <lineage>
        <taxon>Eukaryota</taxon>
        <taxon>Metazoa</taxon>
        <taxon>Ecdysozoa</taxon>
        <taxon>Nematoda</taxon>
        <taxon>Enoplea</taxon>
        <taxon>Dorylaimia</taxon>
        <taxon>Trichinellida</taxon>
        <taxon>Trichuridae</taxon>
        <taxon>Trichuris</taxon>
    </lineage>
</organism>
<reference evidence="2 3" key="3">
    <citation type="submission" date="2019-12" db="UniProtKB">
        <authorList>
            <consortium name="WormBaseParasite"/>
        </authorList>
    </citation>
    <scope>IDENTIFICATION</scope>
</reference>
<evidence type="ECO:0000313" key="3">
    <source>
        <dbReference type="WBParaSite" id="TMUE_3000012686.1"/>
    </source>
</evidence>
<accession>A0A5S6Q098</accession>
<dbReference type="GO" id="GO:0005739">
    <property type="term" value="C:mitochondrion"/>
    <property type="evidence" value="ECO:0007669"/>
    <property type="project" value="TreeGrafter"/>
</dbReference>
<name>A0A5S6Q098_TRIMR</name>
<sequence length="116" mass="13026">MGHAVSKLFHRNVGNETNPGKHLVSAAQPPAIQCSPITAWQNPLVTYRRGSMYFDEDGELAHEFYVESTTKTGRHTVLQKVPLWKLVPQGMVAHEFPRLDSRLSTVMVELRKATGQ</sequence>
<reference evidence="1" key="1">
    <citation type="submission" date="2013-11" db="EMBL/GenBank/DDBJ databases">
        <authorList>
            <person name="Aslett M."/>
        </authorList>
    </citation>
    <scope>NUCLEOTIDE SEQUENCE [LARGE SCALE GENOMIC DNA]</scope>
    <source>
        <strain evidence="1">Edinburgh</strain>
    </source>
</reference>
<dbReference type="AlphaFoldDB" id="A0A5S6Q098"/>
<dbReference type="GO" id="GO:0051881">
    <property type="term" value="P:regulation of mitochondrial membrane potential"/>
    <property type="evidence" value="ECO:0007669"/>
    <property type="project" value="TreeGrafter"/>
</dbReference>
<evidence type="ECO:0000313" key="1">
    <source>
        <dbReference type="Proteomes" id="UP000046395"/>
    </source>
</evidence>
<dbReference type="Proteomes" id="UP000046395">
    <property type="component" value="Unassembled WGS sequence"/>
</dbReference>
<dbReference type="PANTHER" id="PTHR15453">
    <property type="entry name" value="TUMOR SUPPRESSOR CANDIDATE 2"/>
    <property type="match status" value="1"/>
</dbReference>
<dbReference type="WBParaSite" id="TMUE_0000000643.1">
    <property type="protein sequence ID" value="TMUE_0000000643.1"/>
    <property type="gene ID" value="WBGene00296583"/>
</dbReference>
<proteinExistence type="predicted"/>
<protein>
    <submittedName>
        <fullName evidence="2 3">Tumor suppressor candidate 2</fullName>
    </submittedName>
</protein>
<dbReference type="PANTHER" id="PTHR15453:SF8">
    <property type="entry name" value="TUMOR SUPPRESSOR CANDIDATE 2"/>
    <property type="match status" value="1"/>
</dbReference>